<reference evidence="2" key="1">
    <citation type="submission" date="2017-07" db="EMBL/GenBank/DDBJ databases">
        <title>Brachybacterium sp. VR2415.</title>
        <authorList>
            <person name="Tak E.J."/>
            <person name="Bae J.-W."/>
        </authorList>
    </citation>
    <scope>NUCLEOTIDE SEQUENCE [LARGE SCALE GENOMIC DNA]</scope>
    <source>
        <strain evidence="2">VR2415</strain>
    </source>
</reference>
<dbReference type="RefSeq" id="WP_089064771.1">
    <property type="nucleotide sequence ID" value="NZ_CP022316.1"/>
</dbReference>
<protein>
    <submittedName>
        <fullName evidence="1">Uncharacterized protein</fullName>
    </submittedName>
</protein>
<dbReference type="InterPro" id="IPR046237">
    <property type="entry name" value="DUF6270"/>
</dbReference>
<dbReference type="Proteomes" id="UP000198398">
    <property type="component" value="Chromosome"/>
</dbReference>
<dbReference type="AlphaFoldDB" id="A0A220UBX2"/>
<dbReference type="Pfam" id="PF19786">
    <property type="entry name" value="DUF6270"/>
    <property type="match status" value="1"/>
</dbReference>
<name>A0A220UBX2_9MICO</name>
<keyword evidence="2" id="KW-1185">Reference proteome</keyword>
<sequence>MTEQPADPAPTVRATVYGSCVARDTMDLAGSARVDVVAYIARQSLLSAGHDASELFPADVEIDSEFQRRMMTGDFAGNLEERLAEAAPETDVLLWDLADERHGVHLFEDGSVVTRSIDIVRTPEVLSVIDEARHIPFGTDEHFALWAPQAERLRDLLTTLGLFTKTVVLRVPWALVTSEGKSTPWSMGTSAREANAAYHRYYELLDELGFRILELQPLGVLADPEHRWGLAPFHYTQDVYEEIVERVLAQLQRPAGGDGE</sequence>
<dbReference type="EMBL" id="CP022316">
    <property type="protein sequence ID" value="ASK65530.1"/>
    <property type="molecule type" value="Genomic_DNA"/>
</dbReference>
<gene>
    <name evidence="1" type="ORF">CFK39_06430</name>
</gene>
<dbReference type="OrthoDB" id="8421922at2"/>
<proteinExistence type="predicted"/>
<organism evidence="1 2">
    <name type="scientific">Brachybacterium avium</name>
    <dbReference type="NCBI Taxonomy" id="2017485"/>
    <lineage>
        <taxon>Bacteria</taxon>
        <taxon>Bacillati</taxon>
        <taxon>Actinomycetota</taxon>
        <taxon>Actinomycetes</taxon>
        <taxon>Micrococcales</taxon>
        <taxon>Dermabacteraceae</taxon>
        <taxon>Brachybacterium</taxon>
    </lineage>
</organism>
<evidence type="ECO:0000313" key="1">
    <source>
        <dbReference type="EMBL" id="ASK65530.1"/>
    </source>
</evidence>
<evidence type="ECO:0000313" key="2">
    <source>
        <dbReference type="Proteomes" id="UP000198398"/>
    </source>
</evidence>
<dbReference type="KEGG" id="brv:CFK39_06430"/>
<accession>A0A220UBX2</accession>